<dbReference type="PANTHER" id="PTHR21090">
    <property type="entry name" value="AROM/DEHYDROQUINATE SYNTHASE"/>
    <property type="match status" value="1"/>
</dbReference>
<dbReference type="Gene3D" id="3.65.10.10">
    <property type="entry name" value="Enolpyruvate transferase domain"/>
    <property type="match status" value="2"/>
</dbReference>
<evidence type="ECO:0000256" key="1">
    <source>
        <dbReference type="ARBA" id="ARBA00004811"/>
    </source>
</evidence>
<feature type="binding site" evidence="7">
    <location>
        <position position="27"/>
    </location>
    <ligand>
        <name>3-phosphoshikimate</name>
        <dbReference type="ChEBI" id="CHEBI:145989"/>
    </ligand>
</feature>
<evidence type="ECO:0000256" key="5">
    <source>
        <dbReference type="ARBA" id="ARBA00023141"/>
    </source>
</evidence>
<dbReference type="RefSeq" id="WP_224124956.1">
    <property type="nucleotide sequence ID" value="NZ_JAIQZJ010000016.1"/>
</dbReference>
<feature type="active site" description="Proton acceptor" evidence="7">
    <location>
        <position position="314"/>
    </location>
</feature>
<evidence type="ECO:0000313" key="10">
    <source>
        <dbReference type="Proteomes" id="UP000780875"/>
    </source>
</evidence>
<accession>A0ABS7UII8</accession>
<evidence type="ECO:0000313" key="9">
    <source>
        <dbReference type="EMBL" id="MBZ5740597.1"/>
    </source>
</evidence>
<feature type="binding site" evidence="7">
    <location>
        <position position="195"/>
    </location>
    <ligand>
        <name>3-phosphoshikimate</name>
        <dbReference type="ChEBI" id="CHEBI:145989"/>
    </ligand>
</feature>
<feature type="binding site" evidence="7">
    <location>
        <position position="345"/>
    </location>
    <ligand>
        <name>phosphoenolpyruvate</name>
        <dbReference type="ChEBI" id="CHEBI:58702"/>
    </ligand>
</feature>
<comment type="similarity">
    <text evidence="2 7">Belongs to the EPSP synthase family.</text>
</comment>
<protein>
    <recommendedName>
        <fullName evidence="7">3-phosphoshikimate 1-carboxyvinyltransferase</fullName>
        <ecNumber evidence="7">2.5.1.19</ecNumber>
    </recommendedName>
    <alternativeName>
        <fullName evidence="7">5-enolpyruvylshikimate-3-phosphate synthase</fullName>
        <shortName evidence="7">EPSP synthase</shortName>
        <shortName evidence="7">EPSPS</shortName>
    </alternativeName>
</protein>
<dbReference type="GO" id="GO:0003866">
    <property type="term" value="F:3-phosphoshikimate 1-carboxyvinyltransferase activity"/>
    <property type="evidence" value="ECO:0007669"/>
    <property type="project" value="UniProtKB-EC"/>
</dbReference>
<name>A0ABS7UII8_9ACTN</name>
<feature type="binding site" evidence="7">
    <location>
        <position position="166"/>
    </location>
    <ligand>
        <name>3-phosphoshikimate</name>
        <dbReference type="ChEBI" id="CHEBI:145989"/>
    </ligand>
</feature>
<feature type="binding site" evidence="7">
    <location>
        <position position="27"/>
    </location>
    <ligand>
        <name>phosphoenolpyruvate</name>
        <dbReference type="ChEBI" id="CHEBI:58702"/>
    </ligand>
</feature>
<feature type="binding site" evidence="7">
    <location>
        <position position="28"/>
    </location>
    <ligand>
        <name>3-phosphoshikimate</name>
        <dbReference type="ChEBI" id="CHEBI:145989"/>
    </ligand>
</feature>
<evidence type="ECO:0000256" key="3">
    <source>
        <dbReference type="ARBA" id="ARBA00022605"/>
    </source>
</evidence>
<sequence length="425" mass="43821">MTDLPDPWPAPRADHPVDAIVTLPGSKSLTNRALLLAAIADGPSVVRRALRSRDTSLMAAALTALGSPVDASGDDWTVTPGAFDRDAAVDCGLAGTVMRFVPPVAGLARGTVSFDGDPHMRKRPIGEILGALRSLGVDVPGDALPFTVRGTGSVRGGTVVVDASASSQFISALLLAGARYDEGVDVRHDGKPVPSLPHIDMTVAMLREHGVDVDDSEANRWSVAPGPIKPVDHLIEPDLSNAAPFLALAAVSGGTVTVRDWPRRTTQAGDALRDILTAMGCEVGFVDGPDGSGLRVTGSGTLLGIDADLHDVGELTPAVAALCALADGPSHLRGIGHIRGHETDRLAALATELGALGADVTEHEDGLSLVPAPLHGGVFRTYADHRMAHAGVIVGAAVDGVLVENVATTSKTFPDFAGFWSGLIE</sequence>
<dbReference type="Pfam" id="PF00275">
    <property type="entry name" value="EPSP_synthase"/>
    <property type="match status" value="1"/>
</dbReference>
<dbReference type="InterPro" id="IPR001986">
    <property type="entry name" value="Enolpyruvate_Tfrase_dom"/>
</dbReference>
<dbReference type="PROSITE" id="PS00104">
    <property type="entry name" value="EPSP_SYNTHASE_1"/>
    <property type="match status" value="1"/>
</dbReference>
<feature type="binding site" evidence="7">
    <location>
        <position position="95"/>
    </location>
    <ligand>
        <name>phosphoenolpyruvate</name>
        <dbReference type="ChEBI" id="CHEBI:58702"/>
    </ligand>
</feature>
<evidence type="ECO:0000256" key="6">
    <source>
        <dbReference type="ARBA" id="ARBA00044633"/>
    </source>
</evidence>
<reference evidence="9 10" key="1">
    <citation type="submission" date="2021-09" db="EMBL/GenBank/DDBJ databases">
        <title>Whole genome sequence of Nocardioides sp. GBK3QG-3.</title>
        <authorList>
            <person name="Tuo L."/>
        </authorList>
    </citation>
    <scope>NUCLEOTIDE SEQUENCE [LARGE SCALE GENOMIC DNA]</scope>
    <source>
        <strain evidence="9 10">GBK3QG-3</strain>
    </source>
</reference>
<dbReference type="EMBL" id="JAIQZJ010000016">
    <property type="protein sequence ID" value="MBZ5740597.1"/>
    <property type="molecule type" value="Genomic_DNA"/>
</dbReference>
<gene>
    <name evidence="7 9" type="primary">aroA</name>
    <name evidence="9" type="ORF">K8U61_20670</name>
</gene>
<keyword evidence="10" id="KW-1185">Reference proteome</keyword>
<comment type="subunit">
    <text evidence="7">Monomer.</text>
</comment>
<feature type="binding site" evidence="7">
    <location>
        <position position="168"/>
    </location>
    <ligand>
        <name>3-phosphoshikimate</name>
        <dbReference type="ChEBI" id="CHEBI:145989"/>
    </ligand>
</feature>
<dbReference type="EC" id="2.5.1.19" evidence="7"/>
<evidence type="ECO:0000259" key="8">
    <source>
        <dbReference type="Pfam" id="PF00275"/>
    </source>
</evidence>
<evidence type="ECO:0000256" key="4">
    <source>
        <dbReference type="ARBA" id="ARBA00022679"/>
    </source>
</evidence>
<proteinExistence type="inferred from homology"/>
<keyword evidence="3 7" id="KW-0028">Amino-acid biosynthesis</keyword>
<keyword evidence="7" id="KW-0963">Cytoplasm</keyword>
<feature type="binding site" evidence="7">
    <location>
        <position position="167"/>
    </location>
    <ligand>
        <name>3-phosphoshikimate</name>
        <dbReference type="ChEBI" id="CHEBI:145989"/>
    </ligand>
</feature>
<feature type="binding site" evidence="7">
    <location>
        <position position="341"/>
    </location>
    <ligand>
        <name>3-phosphoshikimate</name>
        <dbReference type="ChEBI" id="CHEBI:145989"/>
    </ligand>
</feature>
<keyword evidence="5 7" id="KW-0057">Aromatic amino acid biosynthesis</keyword>
<feature type="binding site" evidence="7">
    <location>
        <position position="386"/>
    </location>
    <ligand>
        <name>phosphoenolpyruvate</name>
        <dbReference type="ChEBI" id="CHEBI:58702"/>
    </ligand>
</feature>
<dbReference type="CDD" id="cd01556">
    <property type="entry name" value="EPSP_synthase"/>
    <property type="match status" value="1"/>
</dbReference>
<dbReference type="SUPFAM" id="SSF55205">
    <property type="entry name" value="EPT/RTPC-like"/>
    <property type="match status" value="1"/>
</dbReference>
<evidence type="ECO:0000256" key="2">
    <source>
        <dbReference type="ARBA" id="ARBA00009948"/>
    </source>
</evidence>
<feature type="binding site" evidence="7">
    <location>
        <position position="32"/>
    </location>
    <ligand>
        <name>3-phosphoshikimate</name>
        <dbReference type="ChEBI" id="CHEBI:145989"/>
    </ligand>
</feature>
<organism evidence="9 10">
    <name type="scientific">Nocardioides mangrovi</name>
    <dbReference type="NCBI Taxonomy" id="2874580"/>
    <lineage>
        <taxon>Bacteria</taxon>
        <taxon>Bacillati</taxon>
        <taxon>Actinomycetota</taxon>
        <taxon>Actinomycetes</taxon>
        <taxon>Propionibacteriales</taxon>
        <taxon>Nocardioidaceae</taxon>
        <taxon>Nocardioides</taxon>
    </lineage>
</organism>
<comment type="function">
    <text evidence="7">Catalyzes the transfer of the enolpyruvyl moiety of phosphoenolpyruvate (PEP) to the 5-hydroxyl of shikimate-3-phosphate (S3P) to produce enolpyruvyl shikimate-3-phosphate and inorganic phosphate.</text>
</comment>
<feature type="domain" description="Enolpyruvate transferase" evidence="8">
    <location>
        <begin position="14"/>
        <end position="417"/>
    </location>
</feature>
<comment type="caution">
    <text evidence="7">Lacks conserved residue(s) required for the propagation of feature annotation.</text>
</comment>
<comment type="subcellular location">
    <subcellularLocation>
        <location evidence="7">Cytoplasm</location>
    </subcellularLocation>
</comment>
<evidence type="ECO:0000256" key="7">
    <source>
        <dbReference type="HAMAP-Rule" id="MF_00210"/>
    </source>
</evidence>
<dbReference type="NCBIfam" id="TIGR01356">
    <property type="entry name" value="aroA"/>
    <property type="match status" value="1"/>
</dbReference>
<dbReference type="InterPro" id="IPR023193">
    <property type="entry name" value="EPSP_synthase_CS"/>
</dbReference>
<dbReference type="Proteomes" id="UP000780875">
    <property type="component" value="Unassembled WGS sequence"/>
</dbReference>
<comment type="pathway">
    <text evidence="1 7">Metabolic intermediate biosynthesis; chorismate biosynthesis; chorismate from D-erythrose 4-phosphate and phosphoenolpyruvate: step 6/7.</text>
</comment>
<dbReference type="InterPro" id="IPR036968">
    <property type="entry name" value="Enolpyruvate_Tfrase_sf"/>
</dbReference>
<dbReference type="PROSITE" id="PS00885">
    <property type="entry name" value="EPSP_SYNTHASE_2"/>
    <property type="match status" value="1"/>
</dbReference>
<dbReference type="PIRSF" id="PIRSF000505">
    <property type="entry name" value="EPSPS"/>
    <property type="match status" value="1"/>
</dbReference>
<keyword evidence="4 7" id="KW-0808">Transferase</keyword>
<dbReference type="PANTHER" id="PTHR21090:SF5">
    <property type="entry name" value="PENTAFUNCTIONAL AROM POLYPEPTIDE"/>
    <property type="match status" value="1"/>
</dbReference>
<feature type="binding site" evidence="7">
    <location>
        <position position="411"/>
    </location>
    <ligand>
        <name>phosphoenolpyruvate</name>
        <dbReference type="ChEBI" id="CHEBI:58702"/>
    </ligand>
</feature>
<comment type="catalytic activity">
    <reaction evidence="6">
        <text>3-phosphoshikimate + phosphoenolpyruvate = 5-O-(1-carboxyvinyl)-3-phosphoshikimate + phosphate</text>
        <dbReference type="Rhea" id="RHEA:21256"/>
        <dbReference type="ChEBI" id="CHEBI:43474"/>
        <dbReference type="ChEBI" id="CHEBI:57701"/>
        <dbReference type="ChEBI" id="CHEBI:58702"/>
        <dbReference type="ChEBI" id="CHEBI:145989"/>
        <dbReference type="EC" id="2.5.1.19"/>
    </reaction>
    <physiologicalReaction direction="left-to-right" evidence="6">
        <dbReference type="Rhea" id="RHEA:21257"/>
    </physiologicalReaction>
</comment>
<dbReference type="HAMAP" id="MF_00210">
    <property type="entry name" value="EPSP_synth"/>
    <property type="match status" value="1"/>
</dbReference>
<comment type="caution">
    <text evidence="9">The sequence shown here is derived from an EMBL/GenBank/DDBJ whole genome shotgun (WGS) entry which is preliminary data.</text>
</comment>
<feature type="binding site" evidence="7">
    <location>
        <position position="314"/>
    </location>
    <ligand>
        <name>3-phosphoshikimate</name>
        <dbReference type="ChEBI" id="CHEBI:145989"/>
    </ligand>
</feature>
<dbReference type="InterPro" id="IPR013792">
    <property type="entry name" value="RNA3'P_cycl/enolpyr_Trfase_a/b"/>
</dbReference>
<dbReference type="InterPro" id="IPR006264">
    <property type="entry name" value="EPSP_synthase"/>
</dbReference>
<feature type="binding site" evidence="7">
    <location>
        <position position="168"/>
    </location>
    <ligand>
        <name>phosphoenolpyruvate</name>
        <dbReference type="ChEBI" id="CHEBI:58702"/>
    </ligand>
</feature>
<feature type="binding site" evidence="7">
    <location>
        <position position="123"/>
    </location>
    <ligand>
        <name>phosphoenolpyruvate</name>
        <dbReference type="ChEBI" id="CHEBI:58702"/>
    </ligand>
</feature>